<dbReference type="Pfam" id="PF12697">
    <property type="entry name" value="Abhydrolase_6"/>
    <property type="match status" value="1"/>
</dbReference>
<dbReference type="SUPFAM" id="SSF53474">
    <property type="entry name" value="alpha/beta-Hydrolases"/>
    <property type="match status" value="1"/>
</dbReference>
<proteinExistence type="inferred from homology"/>
<evidence type="ECO:0000313" key="4">
    <source>
        <dbReference type="Proteomes" id="UP000717696"/>
    </source>
</evidence>
<feature type="domain" description="AB hydrolase-1" evidence="2">
    <location>
        <begin position="84"/>
        <end position="309"/>
    </location>
</feature>
<evidence type="ECO:0000256" key="1">
    <source>
        <dbReference type="ARBA" id="ARBA00029464"/>
    </source>
</evidence>
<reference evidence="3" key="1">
    <citation type="journal article" date="2021" name="Nat. Commun.">
        <title>Genetic determinants of endophytism in the Arabidopsis root mycobiome.</title>
        <authorList>
            <person name="Mesny F."/>
            <person name="Miyauchi S."/>
            <person name="Thiergart T."/>
            <person name="Pickel B."/>
            <person name="Atanasova L."/>
            <person name="Karlsson M."/>
            <person name="Huettel B."/>
            <person name="Barry K.W."/>
            <person name="Haridas S."/>
            <person name="Chen C."/>
            <person name="Bauer D."/>
            <person name="Andreopoulos W."/>
            <person name="Pangilinan J."/>
            <person name="LaButti K."/>
            <person name="Riley R."/>
            <person name="Lipzen A."/>
            <person name="Clum A."/>
            <person name="Drula E."/>
            <person name="Henrissat B."/>
            <person name="Kohler A."/>
            <person name="Grigoriev I.V."/>
            <person name="Martin F.M."/>
            <person name="Hacquard S."/>
        </authorList>
    </citation>
    <scope>NUCLEOTIDE SEQUENCE</scope>
    <source>
        <strain evidence="3">MPI-CAGE-AT-0021</strain>
    </source>
</reference>
<comment type="caution">
    <text evidence="3">The sequence shown here is derived from an EMBL/GenBank/DDBJ whole genome shotgun (WGS) entry which is preliminary data.</text>
</comment>
<dbReference type="GO" id="GO:0016787">
    <property type="term" value="F:hydrolase activity"/>
    <property type="evidence" value="ECO:0007669"/>
    <property type="project" value="UniProtKB-KW"/>
</dbReference>
<dbReference type="InterPro" id="IPR051411">
    <property type="entry name" value="Polyketide_trans_af380"/>
</dbReference>
<dbReference type="InterPro" id="IPR029058">
    <property type="entry name" value="AB_hydrolase_fold"/>
</dbReference>
<dbReference type="Proteomes" id="UP000717696">
    <property type="component" value="Unassembled WGS sequence"/>
</dbReference>
<organism evidence="3 4">
    <name type="scientific">Dactylonectria estremocensis</name>
    <dbReference type="NCBI Taxonomy" id="1079267"/>
    <lineage>
        <taxon>Eukaryota</taxon>
        <taxon>Fungi</taxon>
        <taxon>Dikarya</taxon>
        <taxon>Ascomycota</taxon>
        <taxon>Pezizomycotina</taxon>
        <taxon>Sordariomycetes</taxon>
        <taxon>Hypocreomycetidae</taxon>
        <taxon>Hypocreales</taxon>
        <taxon>Nectriaceae</taxon>
        <taxon>Dactylonectria</taxon>
    </lineage>
</organism>
<keyword evidence="3" id="KW-0378">Hydrolase</keyword>
<dbReference type="PANTHER" id="PTHR47751:SF1">
    <property type="entry name" value="SUPERFAMILY HYDROLASE, PUTATIVE (AFU_ORTHOLOGUE AFUA_2G16580)-RELATED"/>
    <property type="match status" value="1"/>
</dbReference>
<accession>A0A9P9I647</accession>
<gene>
    <name evidence="3" type="ORF">B0J13DRAFT_579189</name>
</gene>
<keyword evidence="4" id="KW-1185">Reference proteome</keyword>
<dbReference type="EMBL" id="JAGMUU010000075">
    <property type="protein sequence ID" value="KAH7109233.1"/>
    <property type="molecule type" value="Genomic_DNA"/>
</dbReference>
<dbReference type="Gene3D" id="3.40.50.1820">
    <property type="entry name" value="alpha/beta hydrolase"/>
    <property type="match status" value="1"/>
</dbReference>
<dbReference type="OrthoDB" id="2498029at2759"/>
<evidence type="ECO:0000259" key="2">
    <source>
        <dbReference type="Pfam" id="PF12697"/>
    </source>
</evidence>
<dbReference type="PANTHER" id="PTHR47751">
    <property type="entry name" value="SUPERFAMILY HYDROLASE, PUTATIVE (AFU_ORTHOLOGUE AFUA_2G16580)-RELATED"/>
    <property type="match status" value="1"/>
</dbReference>
<evidence type="ECO:0000313" key="3">
    <source>
        <dbReference type="EMBL" id="KAH7109233.1"/>
    </source>
</evidence>
<sequence length="336" mass="36093">MLQPFNSSNLKFPCIVYGLDRSVATMATPRKVNFVSRGINVVGNLFIPPASSSVPDRKKAAIVVGHQGTGVKEQAAGLYAETFASQGFVTLAFDAAYQGESDGTPRGLEDPSQRVEDIKSAVTYLSTLGADRVDPGRIGVVGVCASGGYSICAAATDPRIKAVAGVSPMCFGTLTRDGMKDPETGRLDLAKLSQALAAAAQFRIHEAEGKPPVTHNILDIFSHPREDIKGYYSNPRWNNPRCTNNMLTRSVELLATFDAFQYIEWVSPRPLLLIAGDEAMTYPYIVEASERALEPKELFIVKGRGHVDLYQDVSESGPKLADFMATALCGVGSALA</sequence>
<name>A0A9P9I647_9HYPO</name>
<protein>
    <submittedName>
        <fullName evidence="3">Hydrolase of the alpha/beta superfamily</fullName>
    </submittedName>
</protein>
<comment type="similarity">
    <text evidence="1">Belongs to the polyketide transferase af380 family.</text>
</comment>
<dbReference type="Gene3D" id="1.10.10.800">
    <property type="match status" value="1"/>
</dbReference>
<dbReference type="AlphaFoldDB" id="A0A9P9I647"/>
<dbReference type="InterPro" id="IPR000073">
    <property type="entry name" value="AB_hydrolase_1"/>
</dbReference>